<proteinExistence type="predicted"/>
<protein>
    <submittedName>
        <fullName evidence="1">Uncharacterized protein</fullName>
    </submittedName>
</protein>
<dbReference type="InParanoid" id="A0A317XFY4"/>
<evidence type="ECO:0000313" key="1">
    <source>
        <dbReference type="EMBL" id="PWY97296.1"/>
    </source>
</evidence>
<organism evidence="1 2">
    <name type="scientific">Testicularia cyperi</name>
    <dbReference type="NCBI Taxonomy" id="1882483"/>
    <lineage>
        <taxon>Eukaryota</taxon>
        <taxon>Fungi</taxon>
        <taxon>Dikarya</taxon>
        <taxon>Basidiomycota</taxon>
        <taxon>Ustilaginomycotina</taxon>
        <taxon>Ustilaginomycetes</taxon>
        <taxon>Ustilaginales</taxon>
        <taxon>Anthracoideaceae</taxon>
        <taxon>Testicularia</taxon>
    </lineage>
</organism>
<dbReference type="AlphaFoldDB" id="A0A317XFY4"/>
<sequence length="55" mass="5847">MPCSGPDRVLSMPVNCSTMEAHVAVQVDRDSSLIMVENTIFGAAAVQRRQASTPA</sequence>
<dbReference type="EMBL" id="KZ819212">
    <property type="protein sequence ID" value="PWY97296.1"/>
    <property type="molecule type" value="Genomic_DNA"/>
</dbReference>
<dbReference type="Proteomes" id="UP000246740">
    <property type="component" value="Unassembled WGS sequence"/>
</dbReference>
<name>A0A317XFY4_9BASI</name>
<gene>
    <name evidence="1" type="ORF">BCV70DRAFT_203010</name>
</gene>
<keyword evidence="2" id="KW-1185">Reference proteome</keyword>
<reference evidence="1 2" key="1">
    <citation type="journal article" date="2018" name="Mol. Biol. Evol.">
        <title>Broad Genomic Sampling Reveals a Smut Pathogenic Ancestry of the Fungal Clade Ustilaginomycotina.</title>
        <authorList>
            <person name="Kijpornyongpan T."/>
            <person name="Mondo S.J."/>
            <person name="Barry K."/>
            <person name="Sandor L."/>
            <person name="Lee J."/>
            <person name="Lipzen A."/>
            <person name="Pangilinan J."/>
            <person name="LaButti K."/>
            <person name="Hainaut M."/>
            <person name="Henrissat B."/>
            <person name="Grigoriev I.V."/>
            <person name="Spatafora J.W."/>
            <person name="Aime M.C."/>
        </authorList>
    </citation>
    <scope>NUCLEOTIDE SEQUENCE [LARGE SCALE GENOMIC DNA]</scope>
    <source>
        <strain evidence="1 2">MCA 3645</strain>
    </source>
</reference>
<evidence type="ECO:0000313" key="2">
    <source>
        <dbReference type="Proteomes" id="UP000246740"/>
    </source>
</evidence>
<accession>A0A317XFY4</accession>